<keyword evidence="2 5" id="KW-0812">Transmembrane</keyword>
<evidence type="ECO:0000313" key="8">
    <source>
        <dbReference type="Proteomes" id="UP000735302"/>
    </source>
</evidence>
<evidence type="ECO:0000256" key="1">
    <source>
        <dbReference type="ARBA" id="ARBA00004370"/>
    </source>
</evidence>
<feature type="transmembrane region" description="Helical" evidence="5">
    <location>
        <begin position="380"/>
        <end position="399"/>
    </location>
</feature>
<gene>
    <name evidence="7" type="ORF">PoB_001120800</name>
</gene>
<feature type="transmembrane region" description="Helical" evidence="5">
    <location>
        <begin position="339"/>
        <end position="360"/>
    </location>
</feature>
<feature type="transmembrane region" description="Helical" evidence="5">
    <location>
        <begin position="247"/>
        <end position="272"/>
    </location>
</feature>
<organism evidence="7 8">
    <name type="scientific">Plakobranchus ocellatus</name>
    <dbReference type="NCBI Taxonomy" id="259542"/>
    <lineage>
        <taxon>Eukaryota</taxon>
        <taxon>Metazoa</taxon>
        <taxon>Spiralia</taxon>
        <taxon>Lophotrochozoa</taxon>
        <taxon>Mollusca</taxon>
        <taxon>Gastropoda</taxon>
        <taxon>Heterobranchia</taxon>
        <taxon>Euthyneura</taxon>
        <taxon>Panpulmonata</taxon>
        <taxon>Sacoglossa</taxon>
        <taxon>Placobranchoidea</taxon>
        <taxon>Plakobranchidae</taxon>
        <taxon>Plakobranchus</taxon>
    </lineage>
</organism>
<dbReference type="EMBL" id="BLXT01001321">
    <property type="protein sequence ID" value="GFN84702.1"/>
    <property type="molecule type" value="Genomic_DNA"/>
</dbReference>
<keyword evidence="7" id="KW-0675">Receptor</keyword>
<dbReference type="PROSITE" id="PS50262">
    <property type="entry name" value="G_PROTEIN_RECEP_F1_2"/>
    <property type="match status" value="1"/>
</dbReference>
<keyword evidence="8" id="KW-1185">Reference proteome</keyword>
<comment type="caution">
    <text evidence="7">The sequence shown here is derived from an EMBL/GenBank/DDBJ whole genome shotgun (WGS) entry which is preliminary data.</text>
</comment>
<evidence type="ECO:0000256" key="2">
    <source>
        <dbReference type="ARBA" id="ARBA00022692"/>
    </source>
</evidence>
<name>A0AAV3YQT2_9GAST</name>
<dbReference type="Proteomes" id="UP000735302">
    <property type="component" value="Unassembled WGS sequence"/>
</dbReference>
<feature type="transmembrane region" description="Helical" evidence="5">
    <location>
        <begin position="198"/>
        <end position="216"/>
    </location>
</feature>
<dbReference type="Gene3D" id="1.20.1070.10">
    <property type="entry name" value="Rhodopsin 7-helix transmembrane proteins"/>
    <property type="match status" value="1"/>
</dbReference>
<dbReference type="InterPro" id="IPR017452">
    <property type="entry name" value="GPCR_Rhodpsn_7TM"/>
</dbReference>
<dbReference type="GO" id="GO:0016020">
    <property type="term" value="C:membrane"/>
    <property type="evidence" value="ECO:0007669"/>
    <property type="project" value="UniProtKB-SubCell"/>
</dbReference>
<keyword evidence="3 5" id="KW-1133">Transmembrane helix</keyword>
<dbReference type="PANTHER" id="PTHR46641">
    <property type="entry name" value="FMRFAMIDE RECEPTOR-RELATED"/>
    <property type="match status" value="1"/>
</dbReference>
<dbReference type="GO" id="GO:0004930">
    <property type="term" value="F:G protein-coupled receptor activity"/>
    <property type="evidence" value="ECO:0007669"/>
    <property type="project" value="InterPro"/>
</dbReference>
<evidence type="ECO:0000256" key="5">
    <source>
        <dbReference type="SAM" id="Phobius"/>
    </source>
</evidence>
<evidence type="ECO:0000256" key="4">
    <source>
        <dbReference type="ARBA" id="ARBA00023136"/>
    </source>
</evidence>
<dbReference type="InterPro" id="IPR000276">
    <property type="entry name" value="GPCR_Rhodpsn"/>
</dbReference>
<reference evidence="7 8" key="1">
    <citation type="journal article" date="2021" name="Elife">
        <title>Chloroplast acquisition without the gene transfer in kleptoplastic sea slugs, Plakobranchus ocellatus.</title>
        <authorList>
            <person name="Maeda T."/>
            <person name="Takahashi S."/>
            <person name="Yoshida T."/>
            <person name="Shimamura S."/>
            <person name="Takaki Y."/>
            <person name="Nagai Y."/>
            <person name="Toyoda A."/>
            <person name="Suzuki Y."/>
            <person name="Arimoto A."/>
            <person name="Ishii H."/>
            <person name="Satoh N."/>
            <person name="Nishiyama T."/>
            <person name="Hasebe M."/>
            <person name="Maruyama T."/>
            <person name="Minagawa J."/>
            <person name="Obokata J."/>
            <person name="Shigenobu S."/>
        </authorList>
    </citation>
    <scope>NUCLEOTIDE SEQUENCE [LARGE SCALE GENOMIC DNA]</scope>
</reference>
<proteinExistence type="predicted"/>
<keyword evidence="4 5" id="KW-0472">Membrane</keyword>
<dbReference type="SUPFAM" id="SSF81321">
    <property type="entry name" value="Family A G protein-coupled receptor-like"/>
    <property type="match status" value="1"/>
</dbReference>
<dbReference type="PRINTS" id="PR00237">
    <property type="entry name" value="GPCRRHODOPSN"/>
</dbReference>
<dbReference type="AlphaFoldDB" id="A0AAV3YQT2"/>
<dbReference type="PANTHER" id="PTHR46641:SF2">
    <property type="entry name" value="FMRFAMIDE RECEPTOR"/>
    <property type="match status" value="1"/>
</dbReference>
<evidence type="ECO:0000259" key="6">
    <source>
        <dbReference type="PROSITE" id="PS50262"/>
    </source>
</evidence>
<sequence length="429" mass="47347">MNANFTTWSNLQTSANGLVATPAGVVSNAPVFNGFSTLLPLALHEATQRESNGKEETLVDAIISDKVRDIMALINMVILAQVISFFGVIANIINIIVFTKQGFGEAMTVTLTGLAVADLGTVTCQSWLSFCWNPLFDFKSLELPFQPLQIVYLSAGQPRLSSVRISAWIIAWATLERCLCITMPFRVREIITPYRSKVFIITLFIINTASSVPFYYTTRIVPYFDEAVNRSYLVLAFTDDRQEIDSISFSISVCLSVCSFVAVAVCTVILVLTLDKASKWRKSAMASNEINGEEKSECVQASIDGNKKQEQNPTSGSTNAFKKSKLAASNKNKRAAKMVSIVSTTFIVCSLPNTLNQLVMALVPEYAKNGRYVNLNQTSWSVGCMAESVNASINIFMYYTMSSKYRSTIQEMLCKRCRISIDGKGSTED</sequence>
<dbReference type="Pfam" id="PF00001">
    <property type="entry name" value="7tm_1"/>
    <property type="match status" value="1"/>
</dbReference>
<protein>
    <submittedName>
        <fullName evidence="7">Chemosensory receptor b</fullName>
    </submittedName>
</protein>
<dbReference type="InterPro" id="IPR052954">
    <property type="entry name" value="GPCR-Ligand_Int"/>
</dbReference>
<feature type="domain" description="G-protein coupled receptors family 1 profile" evidence="6">
    <location>
        <begin position="90"/>
        <end position="398"/>
    </location>
</feature>
<accession>A0AAV3YQT2</accession>
<feature type="transmembrane region" description="Helical" evidence="5">
    <location>
        <begin position="72"/>
        <end position="97"/>
    </location>
</feature>
<evidence type="ECO:0000313" key="7">
    <source>
        <dbReference type="EMBL" id="GFN84702.1"/>
    </source>
</evidence>
<comment type="subcellular location">
    <subcellularLocation>
        <location evidence="1">Membrane</location>
    </subcellularLocation>
</comment>
<evidence type="ECO:0000256" key="3">
    <source>
        <dbReference type="ARBA" id="ARBA00022989"/>
    </source>
</evidence>